<dbReference type="PANTHER" id="PTHR32071">
    <property type="entry name" value="TRANSCRIPTIONAL REGULATORY PROTEIN"/>
    <property type="match status" value="1"/>
</dbReference>
<dbReference type="InterPro" id="IPR058031">
    <property type="entry name" value="AAA_lid_NorR"/>
</dbReference>
<dbReference type="Gene3D" id="3.40.50.300">
    <property type="entry name" value="P-loop containing nucleotide triphosphate hydrolases"/>
    <property type="match status" value="1"/>
</dbReference>
<dbReference type="CDD" id="cd00009">
    <property type="entry name" value="AAA"/>
    <property type="match status" value="1"/>
</dbReference>
<dbReference type="InterPro" id="IPR003593">
    <property type="entry name" value="AAA+_ATPase"/>
</dbReference>
<dbReference type="FunFam" id="3.40.50.300:FF:000006">
    <property type="entry name" value="DNA-binding transcriptional regulator NtrC"/>
    <property type="match status" value="1"/>
</dbReference>
<dbReference type="SMART" id="SM00382">
    <property type="entry name" value="AAA"/>
    <property type="match status" value="1"/>
</dbReference>
<keyword evidence="4" id="KW-0238">DNA-binding</keyword>
<evidence type="ECO:0000259" key="7">
    <source>
        <dbReference type="PROSITE" id="PS50045"/>
    </source>
</evidence>
<keyword evidence="3" id="KW-0805">Transcription regulation</keyword>
<dbReference type="GO" id="GO:0043565">
    <property type="term" value="F:sequence-specific DNA binding"/>
    <property type="evidence" value="ECO:0007669"/>
    <property type="project" value="InterPro"/>
</dbReference>
<dbReference type="InterPro" id="IPR035965">
    <property type="entry name" value="PAS-like_dom_sf"/>
</dbReference>
<feature type="compositionally biased region" description="Basic and acidic residues" evidence="6">
    <location>
        <begin position="8"/>
        <end position="26"/>
    </location>
</feature>
<dbReference type="OrthoDB" id="5410713at2"/>
<dbReference type="Pfam" id="PF25601">
    <property type="entry name" value="AAA_lid_14"/>
    <property type="match status" value="1"/>
</dbReference>
<dbReference type="InterPro" id="IPR009057">
    <property type="entry name" value="Homeodomain-like_sf"/>
</dbReference>
<dbReference type="Proteomes" id="UP000427769">
    <property type="component" value="Chromosome"/>
</dbReference>
<keyword evidence="2" id="KW-0067">ATP-binding</keyword>
<feature type="region of interest" description="Disordered" evidence="6">
    <location>
        <begin position="1"/>
        <end position="26"/>
    </location>
</feature>
<keyword evidence="1" id="KW-0547">Nucleotide-binding</keyword>
<dbReference type="Pfam" id="PF00158">
    <property type="entry name" value="Sigma54_activat"/>
    <property type="match status" value="1"/>
</dbReference>
<gene>
    <name evidence="8" type="ORF">DSCW_06030</name>
</gene>
<organism evidence="8 9">
    <name type="scientific">Desulfosarcina widdelii</name>
    <dbReference type="NCBI Taxonomy" id="947919"/>
    <lineage>
        <taxon>Bacteria</taxon>
        <taxon>Pseudomonadati</taxon>
        <taxon>Thermodesulfobacteriota</taxon>
        <taxon>Desulfobacteria</taxon>
        <taxon>Desulfobacterales</taxon>
        <taxon>Desulfosarcinaceae</taxon>
        <taxon>Desulfosarcina</taxon>
    </lineage>
</organism>
<proteinExistence type="predicted"/>
<evidence type="ECO:0000313" key="8">
    <source>
        <dbReference type="EMBL" id="BBO73186.1"/>
    </source>
</evidence>
<dbReference type="PROSITE" id="PS00688">
    <property type="entry name" value="SIGMA54_INTERACT_3"/>
    <property type="match status" value="1"/>
</dbReference>
<dbReference type="Gene3D" id="3.30.450.20">
    <property type="entry name" value="PAS domain"/>
    <property type="match status" value="1"/>
</dbReference>
<dbReference type="InterPro" id="IPR002197">
    <property type="entry name" value="HTH_Fis"/>
</dbReference>
<dbReference type="SUPFAM" id="SSF55785">
    <property type="entry name" value="PYP-like sensor domain (PAS domain)"/>
    <property type="match status" value="1"/>
</dbReference>
<dbReference type="Gene3D" id="1.10.10.60">
    <property type="entry name" value="Homeodomain-like"/>
    <property type="match status" value="1"/>
</dbReference>
<reference evidence="8 9" key="1">
    <citation type="submission" date="2019-11" db="EMBL/GenBank/DDBJ databases">
        <title>Comparative genomics of hydrocarbon-degrading Desulfosarcina strains.</title>
        <authorList>
            <person name="Watanabe M."/>
            <person name="Kojima H."/>
            <person name="Fukui M."/>
        </authorList>
    </citation>
    <scope>NUCLEOTIDE SEQUENCE [LARGE SCALE GENOMIC DNA]</scope>
    <source>
        <strain evidence="8 9">PP31</strain>
    </source>
</reference>
<keyword evidence="5" id="KW-0804">Transcription</keyword>
<dbReference type="InterPro" id="IPR025943">
    <property type="entry name" value="Sigma_54_int_dom_ATP-bd_2"/>
</dbReference>
<evidence type="ECO:0000256" key="1">
    <source>
        <dbReference type="ARBA" id="ARBA00022741"/>
    </source>
</evidence>
<dbReference type="RefSeq" id="WP_155302315.1">
    <property type="nucleotide sequence ID" value="NZ_AP021875.1"/>
</dbReference>
<evidence type="ECO:0000256" key="5">
    <source>
        <dbReference type="ARBA" id="ARBA00023163"/>
    </source>
</evidence>
<dbReference type="KEGG" id="dwd:DSCW_06030"/>
<dbReference type="PROSITE" id="PS00676">
    <property type="entry name" value="SIGMA54_INTERACT_2"/>
    <property type="match status" value="1"/>
</dbReference>
<dbReference type="Pfam" id="PF13188">
    <property type="entry name" value="PAS_8"/>
    <property type="match status" value="1"/>
</dbReference>
<dbReference type="NCBIfam" id="TIGR00229">
    <property type="entry name" value="sensory_box"/>
    <property type="match status" value="1"/>
</dbReference>
<dbReference type="Pfam" id="PF02954">
    <property type="entry name" value="HTH_8"/>
    <property type="match status" value="1"/>
</dbReference>
<evidence type="ECO:0000313" key="9">
    <source>
        <dbReference type="Proteomes" id="UP000427769"/>
    </source>
</evidence>
<dbReference type="GO" id="GO:0005524">
    <property type="term" value="F:ATP binding"/>
    <property type="evidence" value="ECO:0007669"/>
    <property type="project" value="UniProtKB-KW"/>
</dbReference>
<keyword evidence="9" id="KW-1185">Reference proteome</keyword>
<dbReference type="Gene3D" id="1.10.8.60">
    <property type="match status" value="1"/>
</dbReference>
<evidence type="ECO:0000256" key="6">
    <source>
        <dbReference type="SAM" id="MobiDB-lite"/>
    </source>
</evidence>
<evidence type="ECO:0000256" key="3">
    <source>
        <dbReference type="ARBA" id="ARBA00023015"/>
    </source>
</evidence>
<feature type="domain" description="Sigma-54 factor interaction" evidence="7">
    <location>
        <begin position="315"/>
        <end position="542"/>
    </location>
</feature>
<protein>
    <recommendedName>
        <fullName evidence="7">Sigma-54 factor interaction domain-containing protein</fullName>
    </recommendedName>
</protein>
<dbReference type="PROSITE" id="PS50045">
    <property type="entry name" value="SIGMA54_INTERACT_4"/>
    <property type="match status" value="1"/>
</dbReference>
<dbReference type="GO" id="GO:0006355">
    <property type="term" value="P:regulation of DNA-templated transcription"/>
    <property type="evidence" value="ECO:0007669"/>
    <property type="project" value="InterPro"/>
</dbReference>
<evidence type="ECO:0000256" key="2">
    <source>
        <dbReference type="ARBA" id="ARBA00022840"/>
    </source>
</evidence>
<dbReference type="InterPro" id="IPR000014">
    <property type="entry name" value="PAS"/>
</dbReference>
<dbReference type="InterPro" id="IPR025944">
    <property type="entry name" value="Sigma_54_int_dom_CS"/>
</dbReference>
<dbReference type="AlphaFoldDB" id="A0A5K7YV55"/>
<accession>A0A5K7YV55</accession>
<dbReference type="InterPro" id="IPR002078">
    <property type="entry name" value="Sigma_54_int"/>
</dbReference>
<name>A0A5K7YV55_9BACT</name>
<dbReference type="SUPFAM" id="SSF52540">
    <property type="entry name" value="P-loop containing nucleoside triphosphate hydrolases"/>
    <property type="match status" value="1"/>
</dbReference>
<dbReference type="EMBL" id="AP021875">
    <property type="protein sequence ID" value="BBO73186.1"/>
    <property type="molecule type" value="Genomic_DNA"/>
</dbReference>
<dbReference type="SUPFAM" id="SSF46689">
    <property type="entry name" value="Homeodomain-like"/>
    <property type="match status" value="1"/>
</dbReference>
<sequence length="610" mass="68769">MTAKPSKKMADSRSVQKDPNVSEKSCRPLTISTAPNALSERIKELNCLYGISNLFENQDVSLPWIMQRAVELIPAAWQYPEYACARIRLEGQDYATRNFKATKWRQNTKIVLNGQHVGDVDVYYYKKPPLCEANPFLEEEKHLLRAIGERLSKVLWLKRSEEALRESEERYRVLTEQVAEGVALVQDNRFRYVNPAFCKLFHISMAEEILDRRVTDPRAGNAAEIAQSYRAVGDIEIDAKVEELIQLSQPGRLAWIQVCHSPIAFKGRPALLSTFKDITEIKEQQMAAQRMADQLDSENRVLRSSLKERYRLGDILGRSAAMQGVYERILKAAATDASVAIFGESGSGKELVAHAVHNHGARKNHRFVAVNCGAVLETLFEREFFGHRKGAFSGAHADAPGYLDMADGGTLFLDEVGDLTLGMQAKMLRAIEGGGYRALGSTDTKSTDLRIISASNTPLEDKVNSGHMRSDFFYRIQVIRIQLPPLRQRKQDIPLLVEHFLRRIELPAGMDRVPGPIMDTLMEYDWPGNVRELRNVLQRFVTLGHLEFLSPCEQFEPSPLPAEMDLRSATRQLERSLIAKALSRTGGNRTKAARLLGISRRALFRKLPPA</sequence>
<dbReference type="PRINTS" id="PR01590">
    <property type="entry name" value="HTHFIS"/>
</dbReference>
<dbReference type="InterPro" id="IPR027417">
    <property type="entry name" value="P-loop_NTPase"/>
</dbReference>
<evidence type="ECO:0000256" key="4">
    <source>
        <dbReference type="ARBA" id="ARBA00023125"/>
    </source>
</evidence>